<dbReference type="InterPro" id="IPR016747">
    <property type="entry name" value="Phosphotransbutyrylase"/>
</dbReference>
<gene>
    <name evidence="3" type="ORF">LSJ_0422</name>
</gene>
<dbReference type="KEGG" id="lsj:LSJ_0422"/>
<feature type="transmembrane region" description="Helical" evidence="1">
    <location>
        <begin position="103"/>
        <end position="119"/>
    </location>
</feature>
<keyword evidence="1" id="KW-0812">Transmembrane</keyword>
<dbReference type="Pfam" id="PF04892">
    <property type="entry name" value="VanZ"/>
    <property type="match status" value="1"/>
</dbReference>
<dbReference type="NCBIfam" id="NF037970">
    <property type="entry name" value="vanZ_1"/>
    <property type="match status" value="1"/>
</dbReference>
<keyword evidence="1" id="KW-0472">Membrane</keyword>
<organism evidence="3 4">
    <name type="scientific">Ligilactobacillus salivarius</name>
    <dbReference type="NCBI Taxonomy" id="1624"/>
    <lineage>
        <taxon>Bacteria</taxon>
        <taxon>Bacillati</taxon>
        <taxon>Bacillota</taxon>
        <taxon>Bacilli</taxon>
        <taxon>Lactobacillales</taxon>
        <taxon>Lactobacillaceae</taxon>
        <taxon>Ligilactobacillus</taxon>
    </lineage>
</organism>
<dbReference type="AlphaFoldDB" id="A0A089QAM8"/>
<keyword evidence="1" id="KW-1133">Transmembrane helix</keyword>
<evidence type="ECO:0000313" key="3">
    <source>
        <dbReference type="EMBL" id="AIR10144.1"/>
    </source>
</evidence>
<accession>A0A089QAM8</accession>
<evidence type="ECO:0000313" key="4">
    <source>
        <dbReference type="Proteomes" id="UP000029488"/>
    </source>
</evidence>
<protein>
    <recommendedName>
        <fullName evidence="2">VanZ-like domain-containing protein</fullName>
    </recommendedName>
</protein>
<evidence type="ECO:0000259" key="2">
    <source>
        <dbReference type="Pfam" id="PF04892"/>
    </source>
</evidence>
<dbReference type="EMBL" id="CP007646">
    <property type="protein sequence ID" value="AIR10144.1"/>
    <property type="molecule type" value="Genomic_DNA"/>
</dbReference>
<dbReference type="RefSeq" id="WP_044004593.1">
    <property type="nucleotide sequence ID" value="NZ_CP007646.1"/>
</dbReference>
<proteinExistence type="predicted"/>
<name>A0A089QAM8_9LACO</name>
<evidence type="ECO:0000256" key="1">
    <source>
        <dbReference type="SAM" id="Phobius"/>
    </source>
</evidence>
<feature type="transmembrane region" description="Helical" evidence="1">
    <location>
        <begin position="7"/>
        <end position="27"/>
    </location>
</feature>
<dbReference type="PIRSF" id="PIRSF019083">
    <property type="entry name" value="UCP019083_VanZ"/>
    <property type="match status" value="1"/>
</dbReference>
<dbReference type="Proteomes" id="UP000029488">
    <property type="component" value="Chromosome"/>
</dbReference>
<feature type="transmembrane region" description="Helical" evidence="1">
    <location>
        <begin position="79"/>
        <end position="96"/>
    </location>
</feature>
<feature type="transmembrane region" description="Helical" evidence="1">
    <location>
        <begin position="139"/>
        <end position="158"/>
    </location>
</feature>
<sequence length="162" mass="18912">MKIKSEKYLYLSIFIMILLFISSSMTYKEQSSVPFLQKYLTSQPFKDILSQVSFSYGHSVISIREVGYYKFVEFFIRKLAHFSTYFVMGLGFYMTLKDNLKKWQATFFSYLAAVGYAGIDEFHQMITGDRTPSFEDVMLDGIGALTGIIITMVILYFFRRKK</sequence>
<reference evidence="3 4" key="1">
    <citation type="journal article" date="2014" name="BMC Genomics">
        <title>Unusual genome complexity in Lactobacillus salivarius JCM1046.</title>
        <authorList>
            <person name="Raftis E.J."/>
            <person name="Forde B.M."/>
            <person name="Claesson M.J."/>
            <person name="O'Toole P.W."/>
        </authorList>
    </citation>
    <scope>NUCLEOTIDE SEQUENCE [LARGE SCALE GENOMIC DNA]</scope>
    <source>
        <strain evidence="3 4">JCM1046</strain>
    </source>
</reference>
<feature type="domain" description="VanZ-like" evidence="2">
    <location>
        <begin position="9"/>
        <end position="154"/>
    </location>
</feature>
<dbReference type="InterPro" id="IPR006976">
    <property type="entry name" value="VanZ-like"/>
</dbReference>